<organism evidence="22 23">
    <name type="scientific">Liquidambar formosana</name>
    <name type="common">Formosan gum</name>
    <dbReference type="NCBI Taxonomy" id="63359"/>
    <lineage>
        <taxon>Eukaryota</taxon>
        <taxon>Viridiplantae</taxon>
        <taxon>Streptophyta</taxon>
        <taxon>Embryophyta</taxon>
        <taxon>Tracheophyta</taxon>
        <taxon>Spermatophyta</taxon>
        <taxon>Magnoliopsida</taxon>
        <taxon>eudicotyledons</taxon>
        <taxon>Gunneridae</taxon>
        <taxon>Pentapetalae</taxon>
        <taxon>Saxifragales</taxon>
        <taxon>Altingiaceae</taxon>
        <taxon>Liquidambar</taxon>
    </lineage>
</organism>
<feature type="transmembrane region" description="Helical" evidence="20">
    <location>
        <begin position="411"/>
        <end position="433"/>
    </location>
</feature>
<keyword evidence="16" id="KW-0675">Receptor</keyword>
<dbReference type="GO" id="GO:0030246">
    <property type="term" value="F:carbohydrate binding"/>
    <property type="evidence" value="ECO:0007669"/>
    <property type="project" value="UniProtKB-KW"/>
</dbReference>
<name>A0AAP0R5M5_LIQFO</name>
<keyword evidence="15" id="KW-1015">Disulfide bond</keyword>
<keyword evidence="17" id="KW-0325">Glycoprotein</keyword>
<keyword evidence="9" id="KW-0430">Lectin</keyword>
<keyword evidence="14 20" id="KW-0472">Membrane</keyword>
<keyword evidence="6" id="KW-0808">Transferase</keyword>
<evidence type="ECO:0000256" key="20">
    <source>
        <dbReference type="SAM" id="Phobius"/>
    </source>
</evidence>
<dbReference type="SUPFAM" id="SSF56112">
    <property type="entry name" value="Protein kinase-like (PK-like)"/>
    <property type="match status" value="1"/>
</dbReference>
<keyword evidence="11" id="KW-0418">Kinase</keyword>
<evidence type="ECO:0000256" key="4">
    <source>
        <dbReference type="ARBA" id="ARBA00022527"/>
    </source>
</evidence>
<keyword evidence="12" id="KW-0067">ATP-binding</keyword>
<dbReference type="FunFam" id="2.90.10.10:FF:000009">
    <property type="entry name" value="Receptor-like serine/threonine-protein kinase SD1-8"/>
    <property type="match status" value="1"/>
</dbReference>
<evidence type="ECO:0000313" key="22">
    <source>
        <dbReference type="EMBL" id="KAK9269038.1"/>
    </source>
</evidence>
<dbReference type="PANTHER" id="PTHR32444">
    <property type="entry name" value="BULB-TYPE LECTIN DOMAIN-CONTAINING PROTEIN"/>
    <property type="match status" value="1"/>
</dbReference>
<evidence type="ECO:0000256" key="8">
    <source>
        <dbReference type="ARBA" id="ARBA00022729"/>
    </source>
</evidence>
<keyword evidence="10" id="KW-0547">Nucleotide-binding</keyword>
<evidence type="ECO:0000256" key="6">
    <source>
        <dbReference type="ARBA" id="ARBA00022679"/>
    </source>
</evidence>
<evidence type="ECO:0000256" key="14">
    <source>
        <dbReference type="ARBA" id="ARBA00023136"/>
    </source>
</evidence>
<evidence type="ECO:0000256" key="7">
    <source>
        <dbReference type="ARBA" id="ARBA00022692"/>
    </source>
</evidence>
<evidence type="ECO:0000259" key="21">
    <source>
        <dbReference type="PROSITE" id="PS50927"/>
    </source>
</evidence>
<dbReference type="SUPFAM" id="SSF51110">
    <property type="entry name" value="alpha-D-mannose-specific plant lectins"/>
    <property type="match status" value="1"/>
</dbReference>
<keyword evidence="5" id="KW-0597">Phosphoprotein</keyword>
<feature type="domain" description="Bulb-type lectin" evidence="21">
    <location>
        <begin position="44"/>
        <end position="165"/>
    </location>
</feature>
<accession>A0AAP0R5M5</accession>
<keyword evidence="13 20" id="KW-1133">Transmembrane helix</keyword>
<comment type="caution">
    <text evidence="22">The sequence shown here is derived from an EMBL/GenBank/DDBJ whole genome shotgun (WGS) entry which is preliminary data.</text>
</comment>
<proteinExistence type="predicted"/>
<protein>
    <recommendedName>
        <fullName evidence="2">non-specific serine/threonine protein kinase</fullName>
        <ecNumber evidence="2">2.7.11.1</ecNumber>
    </recommendedName>
</protein>
<evidence type="ECO:0000313" key="23">
    <source>
        <dbReference type="Proteomes" id="UP001415857"/>
    </source>
</evidence>
<evidence type="ECO:0000256" key="10">
    <source>
        <dbReference type="ARBA" id="ARBA00022741"/>
    </source>
</evidence>
<dbReference type="SMART" id="SM00108">
    <property type="entry name" value="B_lectin"/>
    <property type="match status" value="1"/>
</dbReference>
<dbReference type="Proteomes" id="UP001415857">
    <property type="component" value="Unassembled WGS sequence"/>
</dbReference>
<evidence type="ECO:0000256" key="1">
    <source>
        <dbReference type="ARBA" id="ARBA00004251"/>
    </source>
</evidence>
<dbReference type="InterPro" id="IPR001480">
    <property type="entry name" value="Bulb-type_lectin_dom"/>
</dbReference>
<keyword evidence="7 20" id="KW-0812">Transmembrane</keyword>
<evidence type="ECO:0000256" key="19">
    <source>
        <dbReference type="ARBA" id="ARBA00048679"/>
    </source>
</evidence>
<evidence type="ECO:0000256" key="13">
    <source>
        <dbReference type="ARBA" id="ARBA00022989"/>
    </source>
</evidence>
<keyword evidence="23" id="KW-1185">Reference proteome</keyword>
<evidence type="ECO:0000256" key="17">
    <source>
        <dbReference type="ARBA" id="ARBA00023180"/>
    </source>
</evidence>
<dbReference type="Gene3D" id="2.90.10.10">
    <property type="entry name" value="Bulb-type lectin domain"/>
    <property type="match status" value="1"/>
</dbReference>
<gene>
    <name evidence="22" type="ORF">L1049_000806</name>
</gene>
<comment type="catalytic activity">
    <reaction evidence="18">
        <text>L-threonyl-[protein] + ATP = O-phospho-L-threonyl-[protein] + ADP + H(+)</text>
        <dbReference type="Rhea" id="RHEA:46608"/>
        <dbReference type="Rhea" id="RHEA-COMP:11060"/>
        <dbReference type="Rhea" id="RHEA-COMP:11605"/>
        <dbReference type="ChEBI" id="CHEBI:15378"/>
        <dbReference type="ChEBI" id="CHEBI:30013"/>
        <dbReference type="ChEBI" id="CHEBI:30616"/>
        <dbReference type="ChEBI" id="CHEBI:61977"/>
        <dbReference type="ChEBI" id="CHEBI:456216"/>
        <dbReference type="EC" id="2.7.11.1"/>
    </reaction>
</comment>
<dbReference type="PANTHER" id="PTHR32444:SF128">
    <property type="entry name" value="CURCULIN-LIKE (MANNOSE-BINDING) LECTIN FAMILY PROTEIN"/>
    <property type="match status" value="1"/>
</dbReference>
<dbReference type="InterPro" id="IPR036426">
    <property type="entry name" value="Bulb-type_lectin_dom_sf"/>
</dbReference>
<keyword evidence="8" id="KW-0732">Signal</keyword>
<evidence type="ECO:0000256" key="9">
    <source>
        <dbReference type="ARBA" id="ARBA00022734"/>
    </source>
</evidence>
<evidence type="ECO:0000256" key="12">
    <source>
        <dbReference type="ARBA" id="ARBA00022840"/>
    </source>
</evidence>
<dbReference type="EC" id="2.7.11.1" evidence="2"/>
<evidence type="ECO:0000256" key="15">
    <source>
        <dbReference type="ARBA" id="ARBA00023157"/>
    </source>
</evidence>
<evidence type="ECO:0000256" key="18">
    <source>
        <dbReference type="ARBA" id="ARBA00047899"/>
    </source>
</evidence>
<dbReference type="Pfam" id="PF01453">
    <property type="entry name" value="B_lectin"/>
    <property type="match status" value="1"/>
</dbReference>
<dbReference type="InterPro" id="IPR011009">
    <property type="entry name" value="Kinase-like_dom_sf"/>
</dbReference>
<dbReference type="GO" id="GO:0005886">
    <property type="term" value="C:plasma membrane"/>
    <property type="evidence" value="ECO:0007669"/>
    <property type="project" value="UniProtKB-SubCell"/>
</dbReference>
<dbReference type="EMBL" id="JBBPBK010000015">
    <property type="protein sequence ID" value="KAK9269038.1"/>
    <property type="molecule type" value="Genomic_DNA"/>
</dbReference>
<evidence type="ECO:0000256" key="3">
    <source>
        <dbReference type="ARBA" id="ARBA00022475"/>
    </source>
</evidence>
<dbReference type="AlphaFoldDB" id="A0AAP0R5M5"/>
<comment type="subcellular location">
    <subcellularLocation>
        <location evidence="1">Cell membrane</location>
        <topology evidence="1">Single-pass type I membrane protein</topology>
    </subcellularLocation>
</comment>
<evidence type="ECO:0000256" key="11">
    <source>
        <dbReference type="ARBA" id="ARBA00022777"/>
    </source>
</evidence>
<keyword evidence="3" id="KW-1003">Cell membrane</keyword>
<dbReference type="GO" id="GO:0004674">
    <property type="term" value="F:protein serine/threonine kinase activity"/>
    <property type="evidence" value="ECO:0007669"/>
    <property type="project" value="UniProtKB-KW"/>
</dbReference>
<dbReference type="CDD" id="cd00028">
    <property type="entry name" value="B_lectin"/>
    <property type="match status" value="1"/>
</dbReference>
<dbReference type="Gene3D" id="3.30.200.20">
    <property type="entry name" value="Phosphorylase Kinase, domain 1"/>
    <property type="match status" value="1"/>
</dbReference>
<evidence type="ECO:0000256" key="2">
    <source>
        <dbReference type="ARBA" id="ARBA00012513"/>
    </source>
</evidence>
<comment type="catalytic activity">
    <reaction evidence="19">
        <text>L-seryl-[protein] + ATP = O-phospho-L-seryl-[protein] + ADP + H(+)</text>
        <dbReference type="Rhea" id="RHEA:17989"/>
        <dbReference type="Rhea" id="RHEA-COMP:9863"/>
        <dbReference type="Rhea" id="RHEA-COMP:11604"/>
        <dbReference type="ChEBI" id="CHEBI:15378"/>
        <dbReference type="ChEBI" id="CHEBI:29999"/>
        <dbReference type="ChEBI" id="CHEBI:30616"/>
        <dbReference type="ChEBI" id="CHEBI:83421"/>
        <dbReference type="ChEBI" id="CHEBI:456216"/>
        <dbReference type="EC" id="2.7.11.1"/>
    </reaction>
</comment>
<evidence type="ECO:0000256" key="16">
    <source>
        <dbReference type="ARBA" id="ARBA00023170"/>
    </source>
</evidence>
<evidence type="ECO:0000256" key="5">
    <source>
        <dbReference type="ARBA" id="ARBA00022553"/>
    </source>
</evidence>
<reference evidence="22 23" key="1">
    <citation type="journal article" date="2024" name="Plant J.">
        <title>Genome sequences and population genomics reveal climatic adaptation and genomic divergence between two closely related sweetgum species.</title>
        <authorList>
            <person name="Xu W.Q."/>
            <person name="Ren C.Q."/>
            <person name="Zhang X.Y."/>
            <person name="Comes H.P."/>
            <person name="Liu X.H."/>
            <person name="Li Y.G."/>
            <person name="Kettle C.J."/>
            <person name="Jalonen R."/>
            <person name="Gaisberger H."/>
            <person name="Ma Y.Z."/>
            <person name="Qiu Y.X."/>
        </authorList>
    </citation>
    <scope>NUCLEOTIDE SEQUENCE [LARGE SCALE GENOMIC DNA]</scope>
    <source>
        <strain evidence="22">Hangzhou</strain>
    </source>
</reference>
<dbReference type="PROSITE" id="PS50927">
    <property type="entry name" value="BULB_LECTIN"/>
    <property type="match status" value="1"/>
</dbReference>
<sequence length="512" mass="56893">MLKKLEAILGMASNKSHTTSIVVVILSSLCLRGPYSTSHAQTDTIKPGQVLRYSSGQTLTSAGGIFELGFIQLYFSNYGYLGLWYKDYPRTIVWVANRNTPIAGRDANLTLDTDGRLKIIHSGGTAIILNSDQAAVAQNSTATLTDSGNFVVTDLSTERVLWQSFDYPTDTLLPGMKLGTNFQTGQNWVLTSWVSESVTAPGAFSLEWKFNNSNGTGQLVMRRRGDAYWTSGILNTRNRTFQNIPWLSNTSSNDYRFSYISNENESYFNYSVASGRISMWLLYSGGQLLDVDKPDLVPSDICYGYASYPGCAVEEAPECRSSLQKFEPRSGRFLALPVEDKNLSAGPSDCWARCWNQCSCFGFDSLNADYTGCKFWSSEFLPDYSGVSSKINVLNSTSSDNDNRSNNGKKWWIWIIVGVAVLATLLLGLFFCLRRKLNGEEERNEDDVLFELTTSDRFNDSNDTGNNRENGHQVKVFSFASIMAATDNFSLENKLGQGGFGPVYKVNSKTDF</sequence>
<keyword evidence="4" id="KW-0723">Serine/threonine-protein kinase</keyword>
<dbReference type="GO" id="GO:0005524">
    <property type="term" value="F:ATP binding"/>
    <property type="evidence" value="ECO:0007669"/>
    <property type="project" value="UniProtKB-KW"/>
</dbReference>